<accession>D2RGS5</accession>
<dbReference type="PRINTS" id="PR00033">
    <property type="entry name" value="HTHASNC"/>
</dbReference>
<name>D2RGS5_ARCPA</name>
<dbReference type="STRING" id="572546.Arcpr_0432"/>
<evidence type="ECO:0000256" key="2">
    <source>
        <dbReference type="ARBA" id="ARBA00023125"/>
    </source>
</evidence>
<keyword evidence="3" id="KW-0804">Transcription</keyword>
<evidence type="ECO:0000256" key="3">
    <source>
        <dbReference type="ARBA" id="ARBA00023163"/>
    </source>
</evidence>
<protein>
    <submittedName>
        <fullName evidence="5">Transcriptional regulator, AsnC family</fullName>
    </submittedName>
</protein>
<dbReference type="RefSeq" id="WP_012939836.1">
    <property type="nucleotide sequence ID" value="NC_013741.1"/>
</dbReference>
<keyword evidence="2" id="KW-0238">DNA-binding</keyword>
<dbReference type="InterPro" id="IPR036390">
    <property type="entry name" value="WH_DNA-bd_sf"/>
</dbReference>
<gene>
    <name evidence="5" type="ordered locus">Arcpr_0432</name>
</gene>
<dbReference type="PANTHER" id="PTHR30154:SF34">
    <property type="entry name" value="TRANSCRIPTIONAL REGULATOR AZLB"/>
    <property type="match status" value="1"/>
</dbReference>
<dbReference type="HOGENOM" id="CLU_091233_0_0_2"/>
<dbReference type="InterPro" id="IPR000485">
    <property type="entry name" value="AsnC-type_HTH_dom"/>
</dbReference>
<dbReference type="GO" id="GO:0043200">
    <property type="term" value="P:response to amino acid"/>
    <property type="evidence" value="ECO:0007669"/>
    <property type="project" value="TreeGrafter"/>
</dbReference>
<dbReference type="PROSITE" id="PS50956">
    <property type="entry name" value="HTH_ASNC_2"/>
    <property type="match status" value="1"/>
</dbReference>
<dbReference type="PaxDb" id="572546-Arcpr_0432"/>
<dbReference type="SUPFAM" id="SSF46785">
    <property type="entry name" value="Winged helix' DNA-binding domain"/>
    <property type="match status" value="1"/>
</dbReference>
<dbReference type="OrthoDB" id="33200at2157"/>
<dbReference type="KEGG" id="apo:Arcpr_0432"/>
<evidence type="ECO:0000313" key="6">
    <source>
        <dbReference type="Proteomes" id="UP000001901"/>
    </source>
</evidence>
<dbReference type="Gene3D" id="1.10.10.10">
    <property type="entry name" value="Winged helix-like DNA-binding domain superfamily/Winged helix DNA-binding domain"/>
    <property type="match status" value="1"/>
</dbReference>
<evidence type="ECO:0000259" key="4">
    <source>
        <dbReference type="PROSITE" id="PS50956"/>
    </source>
</evidence>
<dbReference type="PANTHER" id="PTHR30154">
    <property type="entry name" value="LEUCINE-RESPONSIVE REGULATORY PROTEIN"/>
    <property type="match status" value="1"/>
</dbReference>
<dbReference type="GO" id="GO:0005829">
    <property type="term" value="C:cytosol"/>
    <property type="evidence" value="ECO:0007669"/>
    <property type="project" value="TreeGrafter"/>
</dbReference>
<dbReference type="EMBL" id="CP001857">
    <property type="protein sequence ID" value="ADB57500.1"/>
    <property type="molecule type" value="Genomic_DNA"/>
</dbReference>
<keyword evidence="6" id="KW-1185">Reference proteome</keyword>
<dbReference type="GO" id="GO:0043565">
    <property type="term" value="F:sequence-specific DNA binding"/>
    <property type="evidence" value="ECO:0007669"/>
    <property type="project" value="InterPro"/>
</dbReference>
<dbReference type="SMART" id="SM00344">
    <property type="entry name" value="HTH_ASNC"/>
    <property type="match status" value="1"/>
</dbReference>
<dbReference type="InterPro" id="IPR019888">
    <property type="entry name" value="Tscrpt_reg_AsnC-like"/>
</dbReference>
<dbReference type="Gene3D" id="3.30.70.920">
    <property type="match status" value="1"/>
</dbReference>
<dbReference type="PROSITE" id="PS00519">
    <property type="entry name" value="HTH_ASNC_1"/>
    <property type="match status" value="1"/>
</dbReference>
<dbReference type="SUPFAM" id="SSF54909">
    <property type="entry name" value="Dimeric alpha+beta barrel"/>
    <property type="match status" value="1"/>
</dbReference>
<dbReference type="InterPro" id="IPR036388">
    <property type="entry name" value="WH-like_DNA-bd_sf"/>
</dbReference>
<organism evidence="5 6">
    <name type="scientific">Archaeoglobus profundus (strain DSM 5631 / JCM 9629 / NBRC 100127 / Av18)</name>
    <dbReference type="NCBI Taxonomy" id="572546"/>
    <lineage>
        <taxon>Archaea</taxon>
        <taxon>Methanobacteriati</taxon>
        <taxon>Methanobacteriota</taxon>
        <taxon>Archaeoglobi</taxon>
        <taxon>Archaeoglobales</taxon>
        <taxon>Archaeoglobaceae</taxon>
        <taxon>Archaeoglobus</taxon>
    </lineage>
</organism>
<dbReference type="Proteomes" id="UP000001901">
    <property type="component" value="Chromosome"/>
</dbReference>
<dbReference type="AlphaFoldDB" id="D2RGS5"/>
<feature type="domain" description="HTH asnC-type" evidence="4">
    <location>
        <begin position="6"/>
        <end position="95"/>
    </location>
</feature>
<evidence type="ECO:0000313" key="5">
    <source>
        <dbReference type="EMBL" id="ADB57500.1"/>
    </source>
</evidence>
<proteinExistence type="predicted"/>
<dbReference type="GeneID" id="8739090"/>
<evidence type="ECO:0000256" key="1">
    <source>
        <dbReference type="ARBA" id="ARBA00023015"/>
    </source>
</evidence>
<dbReference type="InterPro" id="IPR019885">
    <property type="entry name" value="Tscrpt_reg_HTH_AsnC-type_CS"/>
</dbReference>
<dbReference type="eggNOG" id="arCOG01580">
    <property type="taxonomic scope" value="Archaea"/>
</dbReference>
<keyword evidence="1" id="KW-0805">Transcription regulation</keyword>
<dbReference type="Pfam" id="PF13412">
    <property type="entry name" value="HTH_24"/>
    <property type="match status" value="1"/>
</dbReference>
<dbReference type="CDD" id="cd00090">
    <property type="entry name" value="HTH_ARSR"/>
    <property type="match status" value="1"/>
</dbReference>
<reference evidence="5 6" key="1">
    <citation type="journal article" date="2010" name="Stand. Genomic Sci.">
        <title>Complete genome sequence of Archaeoglobus profundus type strain (AV18).</title>
        <authorList>
            <person name="von Jan M."/>
            <person name="Lapidus A."/>
            <person name="Del Rio T.G."/>
            <person name="Copeland A."/>
            <person name="Tice H."/>
            <person name="Cheng J.F."/>
            <person name="Lucas S."/>
            <person name="Chen F."/>
            <person name="Nolan M."/>
            <person name="Goodwin L."/>
            <person name="Han C."/>
            <person name="Pitluck S."/>
            <person name="Liolios K."/>
            <person name="Ivanova N."/>
            <person name="Mavromatis K."/>
            <person name="Ovchinnikova G."/>
            <person name="Chertkov O."/>
            <person name="Pati A."/>
            <person name="Chen A."/>
            <person name="Palaniappan K."/>
            <person name="Land M."/>
            <person name="Hauser L."/>
            <person name="Chang Y.J."/>
            <person name="Jeffries C.D."/>
            <person name="Saunders E."/>
            <person name="Brettin T."/>
            <person name="Detter J.C."/>
            <person name="Chain P."/>
            <person name="Eichinger K."/>
            <person name="Huber H."/>
            <person name="Spring S."/>
            <person name="Rohde M."/>
            <person name="Goker M."/>
            <person name="Wirth R."/>
            <person name="Woyke T."/>
            <person name="Bristow J."/>
            <person name="Eisen J.A."/>
            <person name="Markowitz V."/>
            <person name="Hugenholtz P."/>
            <person name="Kyrpides N.C."/>
            <person name="Klenk H.P."/>
        </authorList>
    </citation>
    <scope>NUCLEOTIDE SEQUENCE [LARGE SCALE GENOMIC DNA]</scope>
    <source>
        <strain evidence="6">DSM 5631 / JCM 9629 / NBRC 100127 / Av18</strain>
    </source>
</reference>
<dbReference type="InterPro" id="IPR011008">
    <property type="entry name" value="Dimeric_a/b-barrel"/>
</dbReference>
<sequence>MKVLELDEKDRLIIKILQENPKISQTEVAKLVGLSQPSVGGRIKKLKELGIIDHTYGVNLKNSRMYILKVDVKCKNPDEILDTLRDCPFFLNGFVVAGNRNLILMFVGEDLPTLEAIVDKHVRPNPDVYDVDVGIIVRTEKSTIIPLNVGFKRDKVAPCKSYCSECDYWGKICLGCPITGHYRGRVLR</sequence>
<dbReference type="InterPro" id="IPR011991">
    <property type="entry name" value="ArsR-like_HTH"/>
</dbReference>